<dbReference type="KEGG" id="aba:Acid345_3373"/>
<dbReference type="STRING" id="204669.Acid345_3373"/>
<organism evidence="1 2">
    <name type="scientific">Koribacter versatilis (strain Ellin345)</name>
    <dbReference type="NCBI Taxonomy" id="204669"/>
    <lineage>
        <taxon>Bacteria</taxon>
        <taxon>Pseudomonadati</taxon>
        <taxon>Acidobacteriota</taxon>
        <taxon>Terriglobia</taxon>
        <taxon>Terriglobales</taxon>
        <taxon>Candidatus Korobacteraceae</taxon>
        <taxon>Candidatus Korobacter</taxon>
    </lineage>
</organism>
<keyword evidence="2" id="KW-1185">Reference proteome</keyword>
<sequence length="87" mass="9719">MTINTKKKQEAPSGGGTNQLKMQFVHTGCISAPRAAKILFRSAKSVTRMCEAGELKGSFRYGERGWWYIPAESVMDKLNELQTEPPK</sequence>
<gene>
    <name evidence="1" type="ordered locus">Acid345_3373</name>
</gene>
<dbReference type="AlphaFoldDB" id="Q1IL76"/>
<reference evidence="1 2" key="1">
    <citation type="journal article" date="2009" name="Appl. Environ. Microbiol.">
        <title>Three genomes from the phylum Acidobacteria provide insight into the lifestyles of these microorganisms in soils.</title>
        <authorList>
            <person name="Ward N.L."/>
            <person name="Challacombe J.F."/>
            <person name="Janssen P.H."/>
            <person name="Henrissat B."/>
            <person name="Coutinho P.M."/>
            <person name="Wu M."/>
            <person name="Xie G."/>
            <person name="Haft D.H."/>
            <person name="Sait M."/>
            <person name="Badger J."/>
            <person name="Barabote R.D."/>
            <person name="Bradley B."/>
            <person name="Brettin T.S."/>
            <person name="Brinkac L.M."/>
            <person name="Bruce D."/>
            <person name="Creasy T."/>
            <person name="Daugherty S.C."/>
            <person name="Davidsen T.M."/>
            <person name="DeBoy R.T."/>
            <person name="Detter J.C."/>
            <person name="Dodson R.J."/>
            <person name="Durkin A.S."/>
            <person name="Ganapathy A."/>
            <person name="Gwinn-Giglio M."/>
            <person name="Han C.S."/>
            <person name="Khouri H."/>
            <person name="Kiss H."/>
            <person name="Kothari S.P."/>
            <person name="Madupu R."/>
            <person name="Nelson K.E."/>
            <person name="Nelson W.C."/>
            <person name="Paulsen I."/>
            <person name="Penn K."/>
            <person name="Ren Q."/>
            <person name="Rosovitz M.J."/>
            <person name="Selengut J.D."/>
            <person name="Shrivastava S."/>
            <person name="Sullivan S.A."/>
            <person name="Tapia R."/>
            <person name="Thompson L.S."/>
            <person name="Watkins K.L."/>
            <person name="Yang Q."/>
            <person name="Yu C."/>
            <person name="Zafar N."/>
            <person name="Zhou L."/>
            <person name="Kuske C.R."/>
        </authorList>
    </citation>
    <scope>NUCLEOTIDE SEQUENCE [LARGE SCALE GENOMIC DNA]</scope>
    <source>
        <strain evidence="1 2">Ellin345</strain>
    </source>
</reference>
<accession>Q1IL76</accession>
<dbReference type="Proteomes" id="UP000002432">
    <property type="component" value="Chromosome"/>
</dbReference>
<dbReference type="EnsemblBacteria" id="ABF42374">
    <property type="protein sequence ID" value="ABF42374"/>
    <property type="gene ID" value="Acid345_3373"/>
</dbReference>
<evidence type="ECO:0000313" key="2">
    <source>
        <dbReference type="Proteomes" id="UP000002432"/>
    </source>
</evidence>
<proteinExistence type="predicted"/>
<dbReference type="EMBL" id="CP000360">
    <property type="protein sequence ID" value="ABF42374.1"/>
    <property type="molecule type" value="Genomic_DNA"/>
</dbReference>
<dbReference type="HOGENOM" id="CLU_2479287_0_0_0"/>
<evidence type="ECO:0008006" key="3">
    <source>
        <dbReference type="Google" id="ProtNLM"/>
    </source>
</evidence>
<dbReference type="RefSeq" id="WP_011524173.1">
    <property type="nucleotide sequence ID" value="NC_008009.1"/>
</dbReference>
<evidence type="ECO:0000313" key="1">
    <source>
        <dbReference type="EMBL" id="ABF42374.1"/>
    </source>
</evidence>
<protein>
    <recommendedName>
        <fullName evidence="3">Helix-turn-helix domain-containing protein</fullName>
    </recommendedName>
</protein>
<name>Q1IL76_KORVE</name>